<feature type="region of interest" description="Disordered" evidence="1">
    <location>
        <begin position="126"/>
        <end position="145"/>
    </location>
</feature>
<feature type="signal peptide" evidence="2">
    <location>
        <begin position="1"/>
        <end position="22"/>
    </location>
</feature>
<dbReference type="Proteomes" id="UP000253744">
    <property type="component" value="Chromosome"/>
</dbReference>
<dbReference type="STRING" id="1288484.GCA_000348665_01702"/>
<organism evidence="4 5">
    <name type="scientific">Deinococcus wulumuqiensis</name>
    <dbReference type="NCBI Taxonomy" id="980427"/>
    <lineage>
        <taxon>Bacteria</taxon>
        <taxon>Thermotogati</taxon>
        <taxon>Deinococcota</taxon>
        <taxon>Deinococci</taxon>
        <taxon>Deinococcales</taxon>
        <taxon>Deinococcaceae</taxon>
        <taxon>Deinococcus</taxon>
    </lineage>
</organism>
<evidence type="ECO:0000256" key="2">
    <source>
        <dbReference type="SAM" id="SignalP"/>
    </source>
</evidence>
<dbReference type="EMBL" id="CP031158">
    <property type="protein sequence ID" value="AXG99309.1"/>
    <property type="molecule type" value="Genomic_DNA"/>
</dbReference>
<evidence type="ECO:0000313" key="5">
    <source>
        <dbReference type="Proteomes" id="UP000253744"/>
    </source>
</evidence>
<dbReference type="AlphaFoldDB" id="A0A345IHY7"/>
<keyword evidence="2" id="KW-0732">Signal</keyword>
<evidence type="ECO:0000256" key="1">
    <source>
        <dbReference type="SAM" id="MobiDB-lite"/>
    </source>
</evidence>
<dbReference type="RefSeq" id="WP_114672153.1">
    <property type="nucleotide sequence ID" value="NZ_CP031158.1"/>
</dbReference>
<evidence type="ECO:0000259" key="3">
    <source>
        <dbReference type="Pfam" id="PF03968"/>
    </source>
</evidence>
<evidence type="ECO:0000313" key="4">
    <source>
        <dbReference type="EMBL" id="AXG99309.1"/>
    </source>
</evidence>
<gene>
    <name evidence="4" type="ORF">DVJ83_09330</name>
</gene>
<protein>
    <submittedName>
        <fullName evidence="4">OstA family protein</fullName>
    </submittedName>
</protein>
<accession>A0A345IHY7</accession>
<feature type="chain" id="PRO_5016947247" evidence="2">
    <location>
        <begin position="23"/>
        <end position="321"/>
    </location>
</feature>
<sequence length="321" mass="34078">MPERRALAVLLLTLALGGGVWAQDRASAPPPVTPTAHEQAGRCVEGTEQTCMDLVRRSKDGQERRIMVIRTGSDDSTGIYTLCTPQEDEPEDAPNVGVFSESGAGGIRIIIDKNLIQAPLAVVTQQSAEGDQEGSDGKVEASSGTARFLDEVPEGQTDRLSRCGVAVERQPRPGTVQVTQGKTRLTGQTLNYDGADGIARIAGPIAFQRSDQAEPLSGESRNIEINVDTEATLLVGDVVLRSGGGRVSRAGRVEYDDQASTARLYATPEQPAESVRGNDVLRITSGVIVYNLEKNEVYANAGEGGNISGEFQDEAAPYIAP</sequence>
<reference evidence="4 5" key="1">
    <citation type="submission" date="2018-07" db="EMBL/GenBank/DDBJ databases">
        <title>Complete Genome and Methylome Analysis of Deinococcus wulumuqiensis NEB 479.</title>
        <authorList>
            <person name="Fomenkov A."/>
            <person name="Luyten Y."/>
            <person name="Vincze T."/>
            <person name="Anton B.P."/>
            <person name="Clark T."/>
            <person name="Roberts R.J."/>
            <person name="Morgan R.D."/>
        </authorList>
    </citation>
    <scope>NUCLEOTIDE SEQUENCE [LARGE SCALE GENOMIC DNA]</scope>
    <source>
        <strain evidence="4 5">NEB 479</strain>
    </source>
</reference>
<dbReference type="Pfam" id="PF03968">
    <property type="entry name" value="LptD_N"/>
    <property type="match status" value="1"/>
</dbReference>
<dbReference type="KEGG" id="dwu:DVJ83_09330"/>
<proteinExistence type="predicted"/>
<dbReference type="InterPro" id="IPR005653">
    <property type="entry name" value="OstA-like_N"/>
</dbReference>
<dbReference type="Gene3D" id="2.60.450.10">
    <property type="entry name" value="Lipopolysaccharide (LPS) transport protein A like domain"/>
    <property type="match status" value="1"/>
</dbReference>
<name>A0A345IHY7_9DEIO</name>
<feature type="domain" description="Organic solvent tolerance-like N-terminal" evidence="3">
    <location>
        <begin position="174"/>
        <end position="258"/>
    </location>
</feature>